<feature type="compositionally biased region" description="Basic residues" evidence="1">
    <location>
        <begin position="1"/>
        <end position="11"/>
    </location>
</feature>
<feature type="region of interest" description="Disordered" evidence="1">
    <location>
        <begin position="1"/>
        <end position="41"/>
    </location>
</feature>
<comment type="caution">
    <text evidence="2">The sequence shown here is derived from an EMBL/GenBank/DDBJ whole genome shotgun (WGS) entry which is preliminary data.</text>
</comment>
<evidence type="ECO:0000256" key="1">
    <source>
        <dbReference type="SAM" id="MobiDB-lite"/>
    </source>
</evidence>
<proteinExistence type="predicted"/>
<dbReference type="EMBL" id="LGRX02007485">
    <property type="protein sequence ID" value="KAK3274911.1"/>
    <property type="molecule type" value="Genomic_DNA"/>
</dbReference>
<sequence>MLKPGTRRQGPRNKASNGRSTGVCRTSQKGQRGKIPNQELRRQHLVRQQLVRQQLVQQKLVRQRLPRLKLVRLKLVRQKPVRQKLGLKLQKG</sequence>
<accession>A0AAE0GCG1</accession>
<gene>
    <name evidence="2" type="ORF">CYMTET_16926</name>
</gene>
<organism evidence="2 3">
    <name type="scientific">Cymbomonas tetramitiformis</name>
    <dbReference type="NCBI Taxonomy" id="36881"/>
    <lineage>
        <taxon>Eukaryota</taxon>
        <taxon>Viridiplantae</taxon>
        <taxon>Chlorophyta</taxon>
        <taxon>Pyramimonadophyceae</taxon>
        <taxon>Pyramimonadales</taxon>
        <taxon>Pyramimonadaceae</taxon>
        <taxon>Cymbomonas</taxon>
    </lineage>
</organism>
<evidence type="ECO:0000313" key="3">
    <source>
        <dbReference type="Proteomes" id="UP001190700"/>
    </source>
</evidence>
<reference evidence="2 3" key="1">
    <citation type="journal article" date="2015" name="Genome Biol. Evol.">
        <title>Comparative Genomics of a Bacterivorous Green Alga Reveals Evolutionary Causalities and Consequences of Phago-Mixotrophic Mode of Nutrition.</title>
        <authorList>
            <person name="Burns J.A."/>
            <person name="Paasch A."/>
            <person name="Narechania A."/>
            <person name="Kim E."/>
        </authorList>
    </citation>
    <scope>NUCLEOTIDE SEQUENCE [LARGE SCALE GENOMIC DNA]</scope>
    <source>
        <strain evidence="2 3">PLY_AMNH</strain>
    </source>
</reference>
<protein>
    <submittedName>
        <fullName evidence="2">Uncharacterized protein</fullName>
    </submittedName>
</protein>
<dbReference type="AlphaFoldDB" id="A0AAE0GCG1"/>
<name>A0AAE0GCG1_9CHLO</name>
<keyword evidence="3" id="KW-1185">Reference proteome</keyword>
<dbReference type="Proteomes" id="UP001190700">
    <property type="component" value="Unassembled WGS sequence"/>
</dbReference>
<evidence type="ECO:0000313" key="2">
    <source>
        <dbReference type="EMBL" id="KAK3274911.1"/>
    </source>
</evidence>
<feature type="compositionally biased region" description="Polar residues" evidence="1">
    <location>
        <begin position="14"/>
        <end position="30"/>
    </location>
</feature>